<protein>
    <recommendedName>
        <fullName evidence="4">Mechanosensitive ion channel</fullName>
    </recommendedName>
</protein>
<comment type="caution">
    <text evidence="2">The sequence shown here is derived from an EMBL/GenBank/DDBJ whole genome shotgun (WGS) entry which is preliminary data.</text>
</comment>
<evidence type="ECO:0000313" key="2">
    <source>
        <dbReference type="EMBL" id="MBT4870943.1"/>
    </source>
</evidence>
<name>A0A8T5GFZ3_9ARCH</name>
<keyword evidence="1" id="KW-0472">Membrane</keyword>
<organism evidence="2 3">
    <name type="scientific">Candidatus Iainarchaeum sp</name>
    <dbReference type="NCBI Taxonomy" id="3101447"/>
    <lineage>
        <taxon>Archaea</taxon>
        <taxon>Candidatus Iainarchaeota</taxon>
        <taxon>Candidatus Iainarchaeia</taxon>
        <taxon>Candidatus Iainarchaeales</taxon>
        <taxon>Candidatus Iainarchaeaceae</taxon>
        <taxon>Candidatus Iainarchaeum</taxon>
    </lineage>
</organism>
<accession>A0A8T5GFZ3</accession>
<feature type="transmembrane region" description="Helical" evidence="1">
    <location>
        <begin position="102"/>
        <end position="126"/>
    </location>
</feature>
<evidence type="ECO:0008006" key="4">
    <source>
        <dbReference type="Google" id="ProtNLM"/>
    </source>
</evidence>
<keyword evidence="1" id="KW-1133">Transmembrane helix</keyword>
<evidence type="ECO:0000313" key="3">
    <source>
        <dbReference type="Proteomes" id="UP000722459"/>
    </source>
</evidence>
<dbReference type="InterPro" id="IPR008910">
    <property type="entry name" value="MSC_TM_helix"/>
</dbReference>
<dbReference type="Proteomes" id="UP000722459">
    <property type="component" value="Unassembled WGS sequence"/>
</dbReference>
<proteinExistence type="predicted"/>
<dbReference type="Pfam" id="PF05552">
    <property type="entry name" value="MS_channel_1st_1"/>
    <property type="match status" value="1"/>
</dbReference>
<feature type="transmembrane region" description="Helical" evidence="1">
    <location>
        <begin position="171"/>
        <end position="196"/>
    </location>
</feature>
<sequence>MEQIITAMTEAVALVLPGLIWAIITILLGYVVGIAAKFILTKLISKMGVDDWFEEQNLLGAVGNKNVSEIAGTIIKWYIFFIFLKQAVEIVNLMTLNEVLGIWLFYAIQIIIAGVVVLAGMIIGRYARNAIEASGHSLGRVIGLVIELMVIYIAVVMGINVIDLPTQLLEMVFLIAFAGVVIAAALAIGISFGLALKEEARTIVKELKGTEKKK</sequence>
<dbReference type="EMBL" id="JABJNZ010000064">
    <property type="protein sequence ID" value="MBT4870943.1"/>
    <property type="molecule type" value="Genomic_DNA"/>
</dbReference>
<evidence type="ECO:0000256" key="1">
    <source>
        <dbReference type="SAM" id="Phobius"/>
    </source>
</evidence>
<reference evidence="2" key="1">
    <citation type="journal article" date="2021" name="ISME J.">
        <title>Mercury methylation by metabolically versatile and cosmopolitan marine bacteria.</title>
        <authorList>
            <person name="Lin H."/>
            <person name="Ascher D.B."/>
            <person name="Myung Y."/>
            <person name="Lamborg C.H."/>
            <person name="Hallam S.J."/>
            <person name="Gionfriddo C.M."/>
            <person name="Holt K.E."/>
            <person name="Moreau J.W."/>
        </authorList>
    </citation>
    <scope>NUCLEOTIDE SEQUENCE</scope>
    <source>
        <strain evidence="2">SI075_bin30</strain>
    </source>
</reference>
<feature type="transmembrane region" description="Helical" evidence="1">
    <location>
        <begin position="138"/>
        <end position="159"/>
    </location>
</feature>
<feature type="transmembrane region" description="Helical" evidence="1">
    <location>
        <begin position="18"/>
        <end position="40"/>
    </location>
</feature>
<keyword evidence="1" id="KW-0812">Transmembrane</keyword>
<dbReference type="AlphaFoldDB" id="A0A8T5GFZ3"/>
<gene>
    <name evidence="2" type="ORF">HON47_05185</name>
</gene>